<gene>
    <name evidence="1" type="ORF">B1P95_05670</name>
    <name evidence="2" type="ORF">EGW36_05185</name>
</gene>
<dbReference type="EMBL" id="MVGJ01000025">
    <property type="protein sequence ID" value="OOL83119.1"/>
    <property type="molecule type" value="Genomic_DNA"/>
</dbReference>
<reference evidence="2 4" key="2">
    <citation type="submission" date="2018-10" db="EMBL/GenBank/DDBJ databases">
        <title>Genotypes and phenotypes of Enterococci isolated from broiler chickens.</title>
        <authorList>
            <person name="Muhammad A.R."/>
            <person name="Diarra M.S."/>
        </authorList>
    </citation>
    <scope>NUCLEOTIDE SEQUENCE [LARGE SCALE GENOMIC DNA]</scope>
    <source>
        <strain evidence="2 4">P5 C A 35</strain>
    </source>
</reference>
<organism evidence="1 3">
    <name type="scientific">Enterococcus faecium</name>
    <name type="common">Streptococcus faecium</name>
    <dbReference type="NCBI Taxonomy" id="1352"/>
    <lineage>
        <taxon>Bacteria</taxon>
        <taxon>Bacillati</taxon>
        <taxon>Bacillota</taxon>
        <taxon>Bacilli</taxon>
        <taxon>Lactobacillales</taxon>
        <taxon>Enterococcaceae</taxon>
        <taxon>Enterococcus</taxon>
    </lineage>
</organism>
<dbReference type="EMBL" id="RKNM01000004">
    <property type="protein sequence ID" value="ROX57370.1"/>
    <property type="molecule type" value="Genomic_DNA"/>
</dbReference>
<reference evidence="1 3" key="1">
    <citation type="submission" date="2017-02" db="EMBL/GenBank/DDBJ databases">
        <title>Clonality and virulence of isolates of VRE in Hematopoietic Stem Cell Transplanted (HSCT) patients.</title>
        <authorList>
            <person name="Marchi A.P."/>
            <person name="Martins R.C."/>
            <person name="Marie S.K."/>
            <person name="Levin A.S."/>
            <person name="Costa S.F."/>
        </authorList>
    </citation>
    <scope>NUCLEOTIDE SEQUENCE [LARGE SCALE GENOMIC DNA]</scope>
    <source>
        <strain evidence="1 3">LIM1759</strain>
    </source>
</reference>
<dbReference type="AlphaFoldDB" id="A0A133N3Q1"/>
<name>A0A133N3Q1_ENTFC</name>
<proteinExistence type="predicted"/>
<dbReference type="Proteomes" id="UP000191171">
    <property type="component" value="Unassembled WGS sequence"/>
</dbReference>
<dbReference type="Proteomes" id="UP000281752">
    <property type="component" value="Unassembled WGS sequence"/>
</dbReference>
<sequence length="73" mass="8429">MLYSLIKTFFDKIFTKIQKKTLTFVNVTGKKRISIVCFVYKKDNKSVKSKGVRTWQKESKSLRLVEAAVTPPS</sequence>
<evidence type="ECO:0000313" key="2">
    <source>
        <dbReference type="EMBL" id="ROX57370.1"/>
    </source>
</evidence>
<evidence type="ECO:0000313" key="1">
    <source>
        <dbReference type="EMBL" id="OOL83119.1"/>
    </source>
</evidence>
<comment type="caution">
    <text evidence="1">The sequence shown here is derived from an EMBL/GenBank/DDBJ whole genome shotgun (WGS) entry which is preliminary data.</text>
</comment>
<evidence type="ECO:0000313" key="4">
    <source>
        <dbReference type="Proteomes" id="UP000281752"/>
    </source>
</evidence>
<dbReference type="RefSeq" id="WP_002348489.1">
    <property type="nucleotide sequence ID" value="NZ_MXAU01000468.1"/>
</dbReference>
<accession>A0A133N3Q1</accession>
<evidence type="ECO:0000313" key="3">
    <source>
        <dbReference type="Proteomes" id="UP000191171"/>
    </source>
</evidence>
<protein>
    <submittedName>
        <fullName evidence="1">Uncharacterized protein</fullName>
    </submittedName>
</protein>